<keyword evidence="4" id="KW-1185">Reference proteome</keyword>
<name>A0A929FAY5_LEPEC</name>
<dbReference type="EMBL" id="JADEXP010000410">
    <property type="protein sequence ID" value="MBE9070311.1"/>
    <property type="molecule type" value="Genomic_DNA"/>
</dbReference>
<evidence type="ECO:0000259" key="2">
    <source>
        <dbReference type="Pfam" id="PF07589"/>
    </source>
</evidence>
<dbReference type="RefSeq" id="WP_193996187.1">
    <property type="nucleotide sequence ID" value="NZ_JADEXP010000410.1"/>
</dbReference>
<dbReference type="InterPro" id="IPR013424">
    <property type="entry name" value="Ice-binding_C"/>
</dbReference>
<accession>A0A929FAY5</accession>
<feature type="signal peptide" evidence="1">
    <location>
        <begin position="1"/>
        <end position="23"/>
    </location>
</feature>
<gene>
    <name evidence="3" type="ORF">IQ260_27080</name>
</gene>
<evidence type="ECO:0000313" key="4">
    <source>
        <dbReference type="Proteomes" id="UP000615026"/>
    </source>
</evidence>
<organism evidence="3 4">
    <name type="scientific">Leptolyngbya cf. ectocarpi LEGE 11479</name>
    <dbReference type="NCBI Taxonomy" id="1828722"/>
    <lineage>
        <taxon>Bacteria</taxon>
        <taxon>Bacillati</taxon>
        <taxon>Cyanobacteriota</taxon>
        <taxon>Cyanophyceae</taxon>
        <taxon>Leptolyngbyales</taxon>
        <taxon>Leptolyngbyaceae</taxon>
        <taxon>Leptolyngbya group</taxon>
        <taxon>Leptolyngbya</taxon>
    </lineage>
</organism>
<proteinExistence type="predicted"/>
<keyword evidence="1" id="KW-0732">Signal</keyword>
<feature type="chain" id="PRO_5036827478" evidence="1">
    <location>
        <begin position="24"/>
        <end position="184"/>
    </location>
</feature>
<comment type="caution">
    <text evidence="3">The sequence shown here is derived from an EMBL/GenBank/DDBJ whole genome shotgun (WGS) entry which is preliminary data.</text>
</comment>
<reference evidence="3" key="1">
    <citation type="submission" date="2020-10" db="EMBL/GenBank/DDBJ databases">
        <authorList>
            <person name="Castelo-Branco R."/>
            <person name="Eusebio N."/>
            <person name="Adriana R."/>
            <person name="Vieira A."/>
            <person name="Brugerolle De Fraissinette N."/>
            <person name="Rezende De Castro R."/>
            <person name="Schneider M.P."/>
            <person name="Vasconcelos V."/>
            <person name="Leao P.N."/>
        </authorList>
    </citation>
    <scope>NUCLEOTIDE SEQUENCE</scope>
    <source>
        <strain evidence="3">LEGE 11479</strain>
    </source>
</reference>
<dbReference type="NCBIfam" id="TIGR02595">
    <property type="entry name" value="PEP_CTERM"/>
    <property type="match status" value="1"/>
</dbReference>
<feature type="domain" description="Ice-binding protein C-terminal" evidence="2">
    <location>
        <begin position="157"/>
        <end position="179"/>
    </location>
</feature>
<evidence type="ECO:0000256" key="1">
    <source>
        <dbReference type="SAM" id="SignalP"/>
    </source>
</evidence>
<dbReference type="Pfam" id="PF07589">
    <property type="entry name" value="PEP-CTERM"/>
    <property type="match status" value="1"/>
</dbReference>
<evidence type="ECO:0000313" key="3">
    <source>
        <dbReference type="EMBL" id="MBE9070311.1"/>
    </source>
</evidence>
<sequence length="184" mass="19018">MKQILLAAAAALGVTAFAAPAHAARFKWTIDYTGFFADGAAINGFFIADETAATDGFVSGDEFDTWEWTWSGNSEVEAFTLTSSNAEAETFFGDFGFFVDGTANVPGDDASEGVYISDEAAIDLDFLFVDTFDSGAIASITGDTTAAGLVSVSDPEAVPEPATLLGLLTLAGAAAVAKRQKQAA</sequence>
<dbReference type="AlphaFoldDB" id="A0A929FAY5"/>
<dbReference type="Proteomes" id="UP000615026">
    <property type="component" value="Unassembled WGS sequence"/>
</dbReference>
<protein>
    <submittedName>
        <fullName evidence="3">PEP-CTERM sorting domain-containing protein</fullName>
    </submittedName>
</protein>